<keyword evidence="5" id="KW-0732">Signal</keyword>
<evidence type="ECO:0000256" key="3">
    <source>
        <dbReference type="ARBA" id="ARBA00023002"/>
    </source>
</evidence>
<comment type="similarity">
    <text evidence="1">Belongs to the multicopper oxidase family.</text>
</comment>
<accession>A0A6A7ARW0</accession>
<dbReference type="CDD" id="cd13880">
    <property type="entry name" value="CuRO_2_MaLCC_like"/>
    <property type="match status" value="1"/>
</dbReference>
<keyword evidence="10" id="KW-1185">Reference proteome</keyword>
<feature type="domain" description="Plastocyanin-like" evidence="7">
    <location>
        <begin position="438"/>
        <end position="557"/>
    </location>
</feature>
<dbReference type="Pfam" id="PF07732">
    <property type="entry name" value="Cu-oxidase_3"/>
    <property type="match status" value="1"/>
</dbReference>
<evidence type="ECO:0000256" key="5">
    <source>
        <dbReference type="SAM" id="SignalP"/>
    </source>
</evidence>
<evidence type="ECO:0000259" key="6">
    <source>
        <dbReference type="Pfam" id="PF00394"/>
    </source>
</evidence>
<feature type="domain" description="Plastocyanin-like" evidence="8">
    <location>
        <begin position="91"/>
        <end position="205"/>
    </location>
</feature>
<dbReference type="InterPro" id="IPR008972">
    <property type="entry name" value="Cupredoxin"/>
</dbReference>
<feature type="domain" description="Plastocyanin-like" evidence="6">
    <location>
        <begin position="216"/>
        <end position="361"/>
    </location>
</feature>
<dbReference type="CDD" id="cd13854">
    <property type="entry name" value="CuRO_1_MaLCC_like"/>
    <property type="match status" value="1"/>
</dbReference>
<dbReference type="AlphaFoldDB" id="A0A6A7ARW0"/>
<keyword evidence="4" id="KW-0186">Copper</keyword>
<dbReference type="Proteomes" id="UP000799423">
    <property type="component" value="Unassembled WGS sequence"/>
</dbReference>
<dbReference type="PROSITE" id="PS00080">
    <property type="entry name" value="MULTICOPPER_OXIDASE2"/>
    <property type="match status" value="1"/>
</dbReference>
<dbReference type="SUPFAM" id="SSF49503">
    <property type="entry name" value="Cupredoxins"/>
    <property type="match status" value="3"/>
</dbReference>
<dbReference type="Gene3D" id="2.60.40.420">
    <property type="entry name" value="Cupredoxins - blue copper proteins"/>
    <property type="match status" value="3"/>
</dbReference>
<dbReference type="Pfam" id="PF00394">
    <property type="entry name" value="Cu-oxidase"/>
    <property type="match status" value="1"/>
</dbReference>
<organism evidence="9 10">
    <name type="scientific">Plenodomus tracheiphilus IPT5</name>
    <dbReference type="NCBI Taxonomy" id="1408161"/>
    <lineage>
        <taxon>Eukaryota</taxon>
        <taxon>Fungi</taxon>
        <taxon>Dikarya</taxon>
        <taxon>Ascomycota</taxon>
        <taxon>Pezizomycotina</taxon>
        <taxon>Dothideomycetes</taxon>
        <taxon>Pleosporomycetidae</taxon>
        <taxon>Pleosporales</taxon>
        <taxon>Pleosporineae</taxon>
        <taxon>Leptosphaeriaceae</taxon>
        <taxon>Plenodomus</taxon>
    </lineage>
</organism>
<evidence type="ECO:0000259" key="7">
    <source>
        <dbReference type="Pfam" id="PF07731"/>
    </source>
</evidence>
<reference evidence="9" key="1">
    <citation type="submission" date="2020-01" db="EMBL/GenBank/DDBJ databases">
        <authorList>
            <consortium name="DOE Joint Genome Institute"/>
            <person name="Haridas S."/>
            <person name="Albert R."/>
            <person name="Binder M."/>
            <person name="Bloem J."/>
            <person name="Labutti K."/>
            <person name="Salamov A."/>
            <person name="Andreopoulos B."/>
            <person name="Baker S.E."/>
            <person name="Barry K."/>
            <person name="Bills G."/>
            <person name="Bluhm B.H."/>
            <person name="Cannon C."/>
            <person name="Castanera R."/>
            <person name="Culley D.E."/>
            <person name="Daum C."/>
            <person name="Ezra D."/>
            <person name="Gonzalez J.B."/>
            <person name="Henrissat B."/>
            <person name="Kuo A."/>
            <person name="Liang C."/>
            <person name="Lipzen A."/>
            <person name="Lutzoni F."/>
            <person name="Magnuson J."/>
            <person name="Mondo S."/>
            <person name="Nolan M."/>
            <person name="Ohm R."/>
            <person name="Pangilinan J."/>
            <person name="Park H.-J."/>
            <person name="Ramirez L."/>
            <person name="Alfaro M."/>
            <person name="Sun H."/>
            <person name="Tritt A."/>
            <person name="Yoshinaga Y."/>
            <person name="Zwiers L.-H."/>
            <person name="Turgeon B.G."/>
            <person name="Goodwin S.B."/>
            <person name="Spatafora J.W."/>
            <person name="Crous P.W."/>
            <person name="Grigoriev I.V."/>
        </authorList>
    </citation>
    <scope>NUCLEOTIDE SEQUENCE</scope>
    <source>
        <strain evidence="9">IPT5</strain>
    </source>
</reference>
<evidence type="ECO:0000256" key="2">
    <source>
        <dbReference type="ARBA" id="ARBA00022723"/>
    </source>
</evidence>
<name>A0A6A7ARW0_9PLEO</name>
<dbReference type="FunFam" id="2.60.40.420:FF:000021">
    <property type="entry name" value="Extracellular dihydrogeodin oxidase/laccase"/>
    <property type="match status" value="1"/>
</dbReference>
<evidence type="ECO:0000256" key="4">
    <source>
        <dbReference type="ARBA" id="ARBA00023008"/>
    </source>
</evidence>
<evidence type="ECO:0000313" key="9">
    <source>
        <dbReference type="EMBL" id="KAF2845981.1"/>
    </source>
</evidence>
<dbReference type="InterPro" id="IPR001117">
    <property type="entry name" value="Cu-oxidase_2nd"/>
</dbReference>
<dbReference type="OrthoDB" id="2121828at2759"/>
<dbReference type="InterPro" id="IPR045087">
    <property type="entry name" value="Cu-oxidase_fam"/>
</dbReference>
<evidence type="ECO:0000259" key="8">
    <source>
        <dbReference type="Pfam" id="PF07732"/>
    </source>
</evidence>
<keyword evidence="2" id="KW-0479">Metal-binding</keyword>
<evidence type="ECO:0000313" key="10">
    <source>
        <dbReference type="Proteomes" id="UP000799423"/>
    </source>
</evidence>
<dbReference type="InterPro" id="IPR011707">
    <property type="entry name" value="Cu-oxidase-like_N"/>
</dbReference>
<dbReference type="GO" id="GO:0016491">
    <property type="term" value="F:oxidoreductase activity"/>
    <property type="evidence" value="ECO:0007669"/>
    <property type="project" value="UniProtKB-KW"/>
</dbReference>
<feature type="signal peptide" evidence="5">
    <location>
        <begin position="1"/>
        <end position="20"/>
    </location>
</feature>
<protein>
    <submittedName>
        <fullName evidence="9">Multicopper oxidase</fullName>
    </submittedName>
</protein>
<dbReference type="Pfam" id="PF07731">
    <property type="entry name" value="Cu-oxidase_2"/>
    <property type="match status" value="1"/>
</dbReference>
<dbReference type="PROSITE" id="PS00079">
    <property type="entry name" value="MULTICOPPER_OXIDASE1"/>
    <property type="match status" value="1"/>
</dbReference>
<dbReference type="GO" id="GO:0005507">
    <property type="term" value="F:copper ion binding"/>
    <property type="evidence" value="ECO:0007669"/>
    <property type="project" value="InterPro"/>
</dbReference>
<dbReference type="PANTHER" id="PTHR11709">
    <property type="entry name" value="MULTI-COPPER OXIDASE"/>
    <property type="match status" value="1"/>
</dbReference>
<dbReference type="InterPro" id="IPR002355">
    <property type="entry name" value="Cu_oxidase_Cu_BS"/>
</dbReference>
<dbReference type="EMBL" id="MU006340">
    <property type="protein sequence ID" value="KAF2845981.1"/>
    <property type="molecule type" value="Genomic_DNA"/>
</dbReference>
<gene>
    <name evidence="9" type="ORF">T440DRAFT_406891</name>
</gene>
<dbReference type="InterPro" id="IPR011706">
    <property type="entry name" value="Cu-oxidase_C"/>
</dbReference>
<dbReference type="FunFam" id="2.60.40.420:FF:000045">
    <property type="entry name" value="Laccase 2"/>
    <property type="match status" value="1"/>
</dbReference>
<keyword evidence="3" id="KW-0560">Oxidoreductase</keyword>
<dbReference type="CDD" id="cd13901">
    <property type="entry name" value="CuRO_3_MaLCC_like"/>
    <property type="match status" value="1"/>
</dbReference>
<proteinExistence type="inferred from homology"/>
<dbReference type="InterPro" id="IPR033138">
    <property type="entry name" value="Cu_oxidase_CS"/>
</dbReference>
<feature type="chain" id="PRO_5025504418" evidence="5">
    <location>
        <begin position="21"/>
        <end position="597"/>
    </location>
</feature>
<evidence type="ECO:0000256" key="1">
    <source>
        <dbReference type="ARBA" id="ARBA00010609"/>
    </source>
</evidence>
<dbReference type="PANTHER" id="PTHR11709:SF71">
    <property type="entry name" value="OXIDOREDUCTASE TPCJ"/>
    <property type="match status" value="1"/>
</dbReference>
<sequence length="597" mass="65217">MYFIATAAIIWAQIFPCISAVALPAQPLRPKVPWRESGIFQGRKRQNGEYETGCNFGPESRGCWKDGLNIDTDMDVKWPNTGKTVKYHLEITNSTGSPDGFERPMMLINGQYPGPTIVADWGDDLEITVSSNLQTNGTGMHWHGMRQLGSNQEDGVNGITECPIVPGQSRTYRFKATQYGTSWYHSHYSVQYADGLVGPMIINGPSTANYDIDLGVLPFTDWFHTSAFTVNAASLHANGPPTADNVLVNGSMTSAAGGKYAETTLTPGKSHLLRLVNTGINNYIHVALDGHPFTVISADFTPIVPFETTSLLLAVGQRYDVIINATEESGNYWLRVGTGGRCDGPNANAGNIKSIFRYAGAGSGEPNSTAAAPLPVGCDDEQSIVPWVPTTVPQNTPKELVTGFNPNYTDVTHSNGVVQWLVNGIPMAVDLDRPTLQSVIDDNDNFTSSRHVFEIDGGHDWQYWVIQQDTAAPALPHPIHLHGHDFYVLYSQANAQWSGDISRLKTDNPIRRDTASLPASGYLVLAFESDNPGAWLMHCHIPFHVAAGLGVQFLERKSEIQTSLGSLQGMREGCGQWQDFHKEFYPNGILIHGDSGL</sequence>